<organism evidence="1">
    <name type="scientific">candidate division CPR3 bacterium</name>
    <dbReference type="NCBI Taxonomy" id="2268181"/>
    <lineage>
        <taxon>Bacteria</taxon>
        <taxon>Bacteria division CPR3</taxon>
    </lineage>
</organism>
<dbReference type="EMBL" id="DSYQ01000020">
    <property type="protein sequence ID" value="HGT71336.1"/>
    <property type="molecule type" value="Genomic_DNA"/>
</dbReference>
<proteinExistence type="predicted"/>
<evidence type="ECO:0000313" key="1">
    <source>
        <dbReference type="EMBL" id="HGT71336.1"/>
    </source>
</evidence>
<accession>A0A7C4QXM2</accession>
<reference evidence="1" key="1">
    <citation type="journal article" date="2020" name="mSystems">
        <title>Genome- and Community-Level Interaction Insights into Carbon Utilization and Element Cycling Functions of Hydrothermarchaeota in Hydrothermal Sediment.</title>
        <authorList>
            <person name="Zhou Z."/>
            <person name="Liu Y."/>
            <person name="Xu W."/>
            <person name="Pan J."/>
            <person name="Luo Z.H."/>
            <person name="Li M."/>
        </authorList>
    </citation>
    <scope>NUCLEOTIDE SEQUENCE [LARGE SCALE GENOMIC DNA]</scope>
    <source>
        <strain evidence="1">SpSt-579</strain>
    </source>
</reference>
<comment type="caution">
    <text evidence="1">The sequence shown here is derived from an EMBL/GenBank/DDBJ whole genome shotgun (WGS) entry which is preliminary data.</text>
</comment>
<dbReference type="AlphaFoldDB" id="A0A7C4QXM2"/>
<sequence>MKSIVIASFNPDLVNYLYEILTFEFCEEISVFSASSQRCIQNILTIEFPDPDLFLVDIHFGGGKKGPFLAKKIKEKFVKSLVIGLIYSQEHRDSFLQNDITKIWSQDTDVGELIKLFPFVH</sequence>
<name>A0A7C4QXM2_UNCC3</name>
<gene>
    <name evidence="1" type="ORF">ENT43_03700</name>
</gene>
<protein>
    <submittedName>
        <fullName evidence="1">Uncharacterized protein</fullName>
    </submittedName>
</protein>